<comment type="caution">
    <text evidence="1">The sequence shown here is derived from an EMBL/GenBank/DDBJ whole genome shotgun (WGS) entry which is preliminary data.</text>
</comment>
<keyword evidence="2" id="KW-1185">Reference proteome</keyword>
<dbReference type="EMBL" id="JACSQG010000006">
    <property type="protein sequence ID" value="MBD7977987.1"/>
    <property type="molecule type" value="Genomic_DNA"/>
</dbReference>
<gene>
    <name evidence="1" type="ORF">H9642_12400</name>
</gene>
<protein>
    <submittedName>
        <fullName evidence="1">Ferredoxin</fullName>
    </submittedName>
</protein>
<dbReference type="RefSeq" id="WP_251836763.1">
    <property type="nucleotide sequence ID" value="NZ_JACSQG010000006.1"/>
</dbReference>
<organism evidence="1 2">
    <name type="scientific">Serpens gallinarum</name>
    <dbReference type="NCBI Taxonomy" id="2763075"/>
    <lineage>
        <taxon>Bacteria</taxon>
        <taxon>Pseudomonadati</taxon>
        <taxon>Pseudomonadota</taxon>
        <taxon>Gammaproteobacteria</taxon>
        <taxon>Pseudomonadales</taxon>
        <taxon>Pseudomonadaceae</taxon>
        <taxon>Pseudomonas</taxon>
    </lineage>
</organism>
<evidence type="ECO:0000313" key="1">
    <source>
        <dbReference type="EMBL" id="MBD7977987.1"/>
    </source>
</evidence>
<dbReference type="Proteomes" id="UP000611945">
    <property type="component" value="Unassembled WGS sequence"/>
</dbReference>
<dbReference type="SUPFAM" id="SSF54862">
    <property type="entry name" value="4Fe-4S ferredoxins"/>
    <property type="match status" value="1"/>
</dbReference>
<proteinExistence type="predicted"/>
<sequence length="70" mass="7854">MAERVEVILDTKKCQGYGLCLGSDDVFEMEPEGNVARLKMRFVDISRLDEMEDAARDCPANAISCRVVQD</sequence>
<accession>A0ABR8TQE9</accession>
<dbReference type="Gene3D" id="3.30.70.20">
    <property type="match status" value="1"/>
</dbReference>
<evidence type="ECO:0000313" key="2">
    <source>
        <dbReference type="Proteomes" id="UP000611945"/>
    </source>
</evidence>
<dbReference type="Pfam" id="PF13459">
    <property type="entry name" value="Fer4_15"/>
    <property type="match status" value="1"/>
</dbReference>
<reference evidence="1 2" key="1">
    <citation type="submission" date="2020-08" db="EMBL/GenBank/DDBJ databases">
        <title>A Genomic Blueprint of the Chicken Gut Microbiome.</title>
        <authorList>
            <person name="Gilroy R."/>
            <person name="Ravi A."/>
            <person name="Getino M."/>
            <person name="Pursley I."/>
            <person name="Horton D.L."/>
            <person name="Alikhan N.-F."/>
            <person name="Baker D."/>
            <person name="Gharbi K."/>
            <person name="Hall N."/>
            <person name="Watson M."/>
            <person name="Adriaenssens E.M."/>
            <person name="Foster-Nyarko E."/>
            <person name="Jarju S."/>
            <person name="Secka A."/>
            <person name="Antonio M."/>
            <person name="Oren A."/>
            <person name="Chaudhuri R."/>
            <person name="La Ragione R.M."/>
            <person name="Hildebrand F."/>
            <person name="Pallen M.J."/>
        </authorList>
    </citation>
    <scope>NUCLEOTIDE SEQUENCE [LARGE SCALE GENOMIC DNA]</scope>
    <source>
        <strain evidence="1 2">Sa2CUA2</strain>
    </source>
</reference>
<name>A0ABR8TQE9_9PSED</name>